<proteinExistence type="predicted"/>
<accession>A0A346FCR3</accession>
<evidence type="ECO:0000313" key="1">
    <source>
        <dbReference type="EMBL" id="AXN53527.1"/>
    </source>
</evidence>
<sequence>MTELLVELGEVQRELRVPKNHRNNFGGYNYRSAEDILLAAKPLCLDHGLLLTVSDEVVERAGKAYVKAYATVTLIDGEDQTFTCQGFARESQEKKGMDDAQMTGSASSYARKYALNGLFALDDVKDPDSNEEGRVIGRDAAKKPDEKAELLAKIKVEAKAQNMTREDVHSMLSVDSLNSLGIDELTRGLAQIQATKVSNAENN</sequence>
<gene>
    <name evidence="1" type="primary">111</name>
    <name evidence="1" type="ORF">SEA_FRYBERGER_111</name>
</gene>
<dbReference type="KEGG" id="vg:54998542"/>
<organism evidence="1 2">
    <name type="scientific">Gordonia phage Fryberger</name>
    <dbReference type="NCBI Taxonomy" id="2250392"/>
    <lineage>
        <taxon>Viruses</taxon>
        <taxon>Duplodnaviria</taxon>
        <taxon>Heunggongvirae</taxon>
        <taxon>Uroviricota</taxon>
        <taxon>Caudoviricetes</taxon>
        <taxon>Ronaldovirus</taxon>
        <taxon>Ronaldovirus fryberger</taxon>
    </lineage>
</organism>
<dbReference type="Pfam" id="PF04404">
    <property type="entry name" value="ERF"/>
    <property type="match status" value="1"/>
</dbReference>
<dbReference type="EMBL" id="MH479913">
    <property type="protein sequence ID" value="AXN53527.1"/>
    <property type="molecule type" value="Genomic_DNA"/>
</dbReference>
<dbReference type="RefSeq" id="YP_009807663.1">
    <property type="nucleotide sequence ID" value="NC_048027.1"/>
</dbReference>
<name>A0A346FCR3_9CAUD</name>
<protein>
    <submittedName>
        <fullName evidence="1">ERF family ssDNA binding protein</fullName>
    </submittedName>
</protein>
<dbReference type="InterPro" id="IPR007499">
    <property type="entry name" value="ERF_bacteria_virus"/>
</dbReference>
<keyword evidence="2" id="KW-1185">Reference proteome</keyword>
<dbReference type="Proteomes" id="UP000259952">
    <property type="component" value="Segment"/>
</dbReference>
<evidence type="ECO:0000313" key="2">
    <source>
        <dbReference type="Proteomes" id="UP000259952"/>
    </source>
</evidence>
<reference evidence="1 2" key="1">
    <citation type="submission" date="2018-06" db="EMBL/GenBank/DDBJ databases">
        <authorList>
            <person name="Searcy Z.E."/>
            <person name="Delesalle V.A."/>
            <person name="Garlena R.A."/>
            <person name="Russell D.A."/>
            <person name="Pope W.H."/>
            <person name="Jacobs-Sera D."/>
            <person name="Hatfull G.F."/>
        </authorList>
    </citation>
    <scope>NUCLEOTIDE SEQUENCE [LARGE SCALE GENOMIC DNA]</scope>
</reference>
<dbReference type="GeneID" id="54998542"/>